<accession>A0A6C0F0K0</accession>
<sequence length="86" mass="9428">MFQSAISPIRDTKGDDTVNVVSTPCFPVSPLPAATKTKLCLRLFEDSSSVSYSSEWTTDSSSNDWTTDSEAESEESEIPFQWSATP</sequence>
<feature type="region of interest" description="Disordered" evidence="1">
    <location>
        <begin position="48"/>
        <end position="86"/>
    </location>
</feature>
<dbReference type="AlphaFoldDB" id="A0A6C0F0K0"/>
<proteinExistence type="predicted"/>
<reference evidence="2" key="1">
    <citation type="journal article" date="2020" name="Nature">
        <title>Giant virus diversity and host interactions through global metagenomics.</title>
        <authorList>
            <person name="Schulz F."/>
            <person name="Roux S."/>
            <person name="Paez-Espino D."/>
            <person name="Jungbluth S."/>
            <person name="Walsh D.A."/>
            <person name="Denef V.J."/>
            <person name="McMahon K.D."/>
            <person name="Konstantinidis K.T."/>
            <person name="Eloe-Fadrosh E.A."/>
            <person name="Kyrpides N.C."/>
            <person name="Woyke T."/>
        </authorList>
    </citation>
    <scope>NUCLEOTIDE SEQUENCE</scope>
    <source>
        <strain evidence="2">GVMAG-M-3300009163-63</strain>
    </source>
</reference>
<organism evidence="2">
    <name type="scientific">viral metagenome</name>
    <dbReference type="NCBI Taxonomy" id="1070528"/>
    <lineage>
        <taxon>unclassified sequences</taxon>
        <taxon>metagenomes</taxon>
        <taxon>organismal metagenomes</taxon>
    </lineage>
</organism>
<protein>
    <submittedName>
        <fullName evidence="2">Uncharacterized protein</fullName>
    </submittedName>
</protein>
<feature type="compositionally biased region" description="Low complexity" evidence="1">
    <location>
        <begin position="48"/>
        <end position="66"/>
    </location>
</feature>
<feature type="compositionally biased region" description="Acidic residues" evidence="1">
    <location>
        <begin position="67"/>
        <end position="77"/>
    </location>
</feature>
<name>A0A6C0F0K0_9ZZZZ</name>
<evidence type="ECO:0000256" key="1">
    <source>
        <dbReference type="SAM" id="MobiDB-lite"/>
    </source>
</evidence>
<evidence type="ECO:0000313" key="2">
    <source>
        <dbReference type="EMBL" id="QHT34552.1"/>
    </source>
</evidence>
<dbReference type="EMBL" id="MN739002">
    <property type="protein sequence ID" value="QHT34552.1"/>
    <property type="molecule type" value="Genomic_DNA"/>
</dbReference>